<evidence type="ECO:0000256" key="1">
    <source>
        <dbReference type="ARBA" id="ARBA00010617"/>
    </source>
</evidence>
<dbReference type="InterPro" id="IPR001128">
    <property type="entry name" value="Cyt_P450"/>
</dbReference>
<reference evidence="2" key="1">
    <citation type="submission" date="2014-12" db="EMBL/GenBank/DDBJ databases">
        <title>Insight into the proteome of Arion vulgaris.</title>
        <authorList>
            <person name="Aradska J."/>
            <person name="Bulat T."/>
            <person name="Smidak R."/>
            <person name="Sarate P."/>
            <person name="Gangsoo J."/>
            <person name="Sialana F."/>
            <person name="Bilban M."/>
            <person name="Lubec G."/>
        </authorList>
    </citation>
    <scope>NUCLEOTIDE SEQUENCE</scope>
    <source>
        <tissue evidence="2">Skin</tissue>
    </source>
</reference>
<gene>
    <name evidence="2" type="primary">ORF2128</name>
</gene>
<sequence>MFWTYIASAVITVLVARWIKKFLAYRAFFNNLPGETDFRLLTGNMHKFPGNNEEGLAYDFDNSKKYKYFHRFWAGPLIPVLVLYHPDIIKLVLKSQAPKPRGGTFISTIYDMGVRLLGEGLLLTNGNRW</sequence>
<organism evidence="2">
    <name type="scientific">Arion vulgaris</name>
    <dbReference type="NCBI Taxonomy" id="1028688"/>
    <lineage>
        <taxon>Eukaryota</taxon>
        <taxon>Metazoa</taxon>
        <taxon>Spiralia</taxon>
        <taxon>Lophotrochozoa</taxon>
        <taxon>Mollusca</taxon>
        <taxon>Gastropoda</taxon>
        <taxon>Heterobranchia</taxon>
        <taxon>Euthyneura</taxon>
        <taxon>Panpulmonata</taxon>
        <taxon>Eupulmonata</taxon>
        <taxon>Stylommatophora</taxon>
        <taxon>Helicina</taxon>
        <taxon>Arionoidea</taxon>
        <taxon>Arionidae</taxon>
        <taxon>Arion</taxon>
    </lineage>
</organism>
<dbReference type="GO" id="GO:0005506">
    <property type="term" value="F:iron ion binding"/>
    <property type="evidence" value="ECO:0007669"/>
    <property type="project" value="InterPro"/>
</dbReference>
<accession>A0A0B6XWR6</accession>
<dbReference type="AlphaFoldDB" id="A0A0B6XWR6"/>
<evidence type="ECO:0000313" key="2">
    <source>
        <dbReference type="EMBL" id="CEK47745.1"/>
    </source>
</evidence>
<dbReference type="Pfam" id="PF00067">
    <property type="entry name" value="p450"/>
    <property type="match status" value="1"/>
</dbReference>
<dbReference type="EMBL" id="HACG01000880">
    <property type="protein sequence ID" value="CEK47745.1"/>
    <property type="molecule type" value="Transcribed_RNA"/>
</dbReference>
<feature type="non-terminal residue" evidence="2">
    <location>
        <position position="129"/>
    </location>
</feature>
<proteinExistence type="inferred from homology"/>
<evidence type="ECO:0008006" key="3">
    <source>
        <dbReference type="Google" id="ProtNLM"/>
    </source>
</evidence>
<dbReference type="SUPFAM" id="SSF48264">
    <property type="entry name" value="Cytochrome P450"/>
    <property type="match status" value="1"/>
</dbReference>
<protein>
    <recommendedName>
        <fullName evidence="3">Cytochrome P450</fullName>
    </recommendedName>
</protein>
<dbReference type="Gene3D" id="1.10.630.10">
    <property type="entry name" value="Cytochrome P450"/>
    <property type="match status" value="1"/>
</dbReference>
<dbReference type="GO" id="GO:0016705">
    <property type="term" value="F:oxidoreductase activity, acting on paired donors, with incorporation or reduction of molecular oxygen"/>
    <property type="evidence" value="ECO:0007669"/>
    <property type="project" value="InterPro"/>
</dbReference>
<dbReference type="GO" id="GO:0004497">
    <property type="term" value="F:monooxygenase activity"/>
    <property type="evidence" value="ECO:0007669"/>
    <property type="project" value="InterPro"/>
</dbReference>
<dbReference type="InterPro" id="IPR036396">
    <property type="entry name" value="Cyt_P450_sf"/>
</dbReference>
<name>A0A0B6XWR6_9EUPU</name>
<dbReference type="GO" id="GO:0020037">
    <property type="term" value="F:heme binding"/>
    <property type="evidence" value="ECO:0007669"/>
    <property type="project" value="InterPro"/>
</dbReference>
<comment type="similarity">
    <text evidence="1">Belongs to the cytochrome P450 family.</text>
</comment>